<organism evidence="3 4">
    <name type="scientific">Streptomyces hesseae</name>
    <dbReference type="NCBI Taxonomy" id="3075519"/>
    <lineage>
        <taxon>Bacteria</taxon>
        <taxon>Bacillati</taxon>
        <taxon>Actinomycetota</taxon>
        <taxon>Actinomycetes</taxon>
        <taxon>Kitasatosporales</taxon>
        <taxon>Streptomycetaceae</taxon>
        <taxon>Streptomyces</taxon>
    </lineage>
</organism>
<dbReference type="Pfam" id="PF00652">
    <property type="entry name" value="Ricin_B_lectin"/>
    <property type="match status" value="1"/>
</dbReference>
<reference evidence="3" key="1">
    <citation type="submission" date="2024-05" db="EMBL/GenBank/DDBJ databases">
        <title>30 novel species of actinomycetes from the DSMZ collection.</title>
        <authorList>
            <person name="Nouioui I."/>
        </authorList>
    </citation>
    <scope>NUCLEOTIDE SEQUENCE</scope>
    <source>
        <strain evidence="3">DSM 40473</strain>
    </source>
</reference>
<gene>
    <name evidence="3" type="ORF">RM609_04335</name>
</gene>
<dbReference type="SUPFAM" id="SSF50370">
    <property type="entry name" value="Ricin B-like lectins"/>
    <property type="match status" value="2"/>
</dbReference>
<evidence type="ECO:0000259" key="2">
    <source>
        <dbReference type="Pfam" id="PF00652"/>
    </source>
</evidence>
<dbReference type="PROSITE" id="PS50231">
    <property type="entry name" value="RICIN_B_LECTIN"/>
    <property type="match status" value="2"/>
</dbReference>
<keyword evidence="4" id="KW-1185">Reference proteome</keyword>
<dbReference type="EMBL" id="JAVRFI010000002">
    <property type="protein sequence ID" value="MDT0448322.1"/>
    <property type="molecule type" value="Genomic_DNA"/>
</dbReference>
<dbReference type="CDD" id="cd00161">
    <property type="entry name" value="beta-trefoil_Ricin-like"/>
    <property type="match status" value="1"/>
</dbReference>
<dbReference type="RefSeq" id="WP_311608042.1">
    <property type="nucleotide sequence ID" value="NZ_JAVRFI010000002.1"/>
</dbReference>
<dbReference type="Proteomes" id="UP001180531">
    <property type="component" value="Unassembled WGS sequence"/>
</dbReference>
<comment type="caution">
    <text evidence="3">The sequence shown here is derived from an EMBL/GenBank/DDBJ whole genome shotgun (WGS) entry which is preliminary data.</text>
</comment>
<evidence type="ECO:0000313" key="3">
    <source>
        <dbReference type="EMBL" id="MDT0448322.1"/>
    </source>
</evidence>
<accession>A0ABU2SH76</accession>
<dbReference type="Gene3D" id="2.80.10.50">
    <property type="match status" value="2"/>
</dbReference>
<protein>
    <submittedName>
        <fullName evidence="3">Ricin-type beta-trefoil lectin domain protein</fullName>
    </submittedName>
</protein>
<name>A0ABU2SH76_9ACTN</name>
<feature type="region of interest" description="Disordered" evidence="1">
    <location>
        <begin position="223"/>
        <end position="251"/>
    </location>
</feature>
<evidence type="ECO:0000256" key="1">
    <source>
        <dbReference type="SAM" id="MobiDB-lite"/>
    </source>
</evidence>
<dbReference type="InterPro" id="IPR000772">
    <property type="entry name" value="Ricin_B_lectin"/>
</dbReference>
<sequence>MLNCGLGGLERRRLLSFGNEQFQIRGIATGLCLDVGVSTTPRHVTHLALTTCKAVDSQHWLLTPPAGSDSRNKALASDLSVSHPGPVGLEHVRSGRMLAGEPRGIDGMRVRTYPHRTQPTPNREKWIPEWADEQSVRMRDAATGLCIQTDANLPSDGFLGIDLRACNNSRAQTWRVQPVSENAFRLRNDQPVHGDDACLDMDRLAAGTGLYIVNTTQCGGGDSDSQHWSFAPFDTSPGPDETGDRHPRRIA</sequence>
<feature type="domain" description="Ricin B lectin" evidence="2">
    <location>
        <begin position="135"/>
        <end position="231"/>
    </location>
</feature>
<evidence type="ECO:0000313" key="4">
    <source>
        <dbReference type="Proteomes" id="UP001180531"/>
    </source>
</evidence>
<proteinExistence type="predicted"/>
<dbReference type="InterPro" id="IPR035992">
    <property type="entry name" value="Ricin_B-like_lectins"/>
</dbReference>